<dbReference type="Gene3D" id="2.170.140.10">
    <property type="entry name" value="Chitin binding domain"/>
    <property type="match status" value="1"/>
</dbReference>
<evidence type="ECO:0000313" key="1">
    <source>
        <dbReference type="EMBL" id="KAH3856311.1"/>
    </source>
</evidence>
<reference evidence="1" key="2">
    <citation type="submission" date="2020-11" db="EMBL/GenBank/DDBJ databases">
        <authorList>
            <person name="McCartney M.A."/>
            <person name="Auch B."/>
            <person name="Kono T."/>
            <person name="Mallez S."/>
            <person name="Becker A."/>
            <person name="Gohl D.M."/>
            <person name="Silverstein K.A.T."/>
            <person name="Koren S."/>
            <person name="Bechman K.B."/>
            <person name="Herman A."/>
            <person name="Abrahante J.E."/>
            <person name="Garbe J."/>
        </authorList>
    </citation>
    <scope>NUCLEOTIDE SEQUENCE</scope>
    <source>
        <strain evidence="1">Duluth1</strain>
        <tissue evidence="1">Whole animal</tissue>
    </source>
</reference>
<dbReference type="SUPFAM" id="SSF57625">
    <property type="entry name" value="Invertebrate chitin-binding proteins"/>
    <property type="match status" value="1"/>
</dbReference>
<evidence type="ECO:0008006" key="4">
    <source>
        <dbReference type="Google" id="ProtNLM"/>
    </source>
</evidence>
<organism evidence="1 3">
    <name type="scientific">Dreissena polymorpha</name>
    <name type="common">Zebra mussel</name>
    <name type="synonym">Mytilus polymorpha</name>
    <dbReference type="NCBI Taxonomy" id="45954"/>
    <lineage>
        <taxon>Eukaryota</taxon>
        <taxon>Metazoa</taxon>
        <taxon>Spiralia</taxon>
        <taxon>Lophotrochozoa</taxon>
        <taxon>Mollusca</taxon>
        <taxon>Bivalvia</taxon>
        <taxon>Autobranchia</taxon>
        <taxon>Heteroconchia</taxon>
        <taxon>Euheterodonta</taxon>
        <taxon>Imparidentia</taxon>
        <taxon>Neoheterodontei</taxon>
        <taxon>Myida</taxon>
        <taxon>Dreissenoidea</taxon>
        <taxon>Dreissenidae</taxon>
        <taxon>Dreissena</taxon>
    </lineage>
</organism>
<gene>
    <name evidence="1" type="ORF">DPMN_098897</name>
    <name evidence="2" type="ORF">DPMN_098898</name>
</gene>
<accession>A0A9D4LDY0</accession>
<protein>
    <recommendedName>
        <fullName evidence="4">Chitin-binding type-2 domain-containing protein</fullName>
    </recommendedName>
</protein>
<sequence>MPGTNCASFCQCTTLATNADGTVTYHWVKHNCSPGTKFDSSLNVCNHAGAVVCEGNNALAYLITTT</sequence>
<dbReference type="EMBL" id="JAIWYP010000003">
    <property type="protein sequence ID" value="KAH3856312.1"/>
    <property type="molecule type" value="Genomic_DNA"/>
</dbReference>
<reference evidence="1" key="1">
    <citation type="journal article" date="2019" name="bioRxiv">
        <title>The Genome of the Zebra Mussel, Dreissena polymorpha: A Resource for Invasive Species Research.</title>
        <authorList>
            <person name="McCartney M.A."/>
            <person name="Auch B."/>
            <person name="Kono T."/>
            <person name="Mallez S."/>
            <person name="Zhang Y."/>
            <person name="Obille A."/>
            <person name="Becker A."/>
            <person name="Abrahante J.E."/>
            <person name="Garbe J."/>
            <person name="Badalamenti J.P."/>
            <person name="Herman A."/>
            <person name="Mangelson H."/>
            <person name="Liachko I."/>
            <person name="Sullivan S."/>
            <person name="Sone E.D."/>
            <person name="Koren S."/>
            <person name="Silverstein K.A.T."/>
            <person name="Beckman K.B."/>
            <person name="Gohl D.M."/>
        </authorList>
    </citation>
    <scope>NUCLEOTIDE SEQUENCE</scope>
    <source>
        <strain evidence="1">Duluth1</strain>
        <tissue evidence="1">Whole animal</tissue>
    </source>
</reference>
<comment type="caution">
    <text evidence="1">The sequence shown here is derived from an EMBL/GenBank/DDBJ whole genome shotgun (WGS) entry which is preliminary data.</text>
</comment>
<dbReference type="InterPro" id="IPR036508">
    <property type="entry name" value="Chitin-bd_dom_sf"/>
</dbReference>
<dbReference type="EMBL" id="JAIWYP010000003">
    <property type="protein sequence ID" value="KAH3856311.1"/>
    <property type="molecule type" value="Genomic_DNA"/>
</dbReference>
<name>A0A9D4LDY0_DREPO</name>
<dbReference type="GO" id="GO:0008061">
    <property type="term" value="F:chitin binding"/>
    <property type="evidence" value="ECO:0007669"/>
    <property type="project" value="InterPro"/>
</dbReference>
<proteinExistence type="predicted"/>
<evidence type="ECO:0000313" key="2">
    <source>
        <dbReference type="EMBL" id="KAH3856312.1"/>
    </source>
</evidence>
<dbReference type="AlphaFoldDB" id="A0A9D4LDY0"/>
<keyword evidence="3" id="KW-1185">Reference proteome</keyword>
<dbReference type="Proteomes" id="UP000828390">
    <property type="component" value="Unassembled WGS sequence"/>
</dbReference>
<evidence type="ECO:0000313" key="3">
    <source>
        <dbReference type="Proteomes" id="UP000828390"/>
    </source>
</evidence>